<keyword evidence="1" id="KW-0732">Signal</keyword>
<evidence type="ECO:0000256" key="1">
    <source>
        <dbReference type="SAM" id="SignalP"/>
    </source>
</evidence>
<organism evidence="2 3">
    <name type="scientific">Gymnopus androsaceus JB14</name>
    <dbReference type="NCBI Taxonomy" id="1447944"/>
    <lineage>
        <taxon>Eukaryota</taxon>
        <taxon>Fungi</taxon>
        <taxon>Dikarya</taxon>
        <taxon>Basidiomycota</taxon>
        <taxon>Agaricomycotina</taxon>
        <taxon>Agaricomycetes</taxon>
        <taxon>Agaricomycetidae</taxon>
        <taxon>Agaricales</taxon>
        <taxon>Marasmiineae</taxon>
        <taxon>Omphalotaceae</taxon>
        <taxon>Gymnopus</taxon>
    </lineage>
</organism>
<protein>
    <submittedName>
        <fullName evidence="2">Uncharacterized protein</fullName>
    </submittedName>
</protein>
<gene>
    <name evidence="2" type="ORF">BT96DRAFT_972895</name>
</gene>
<dbReference type="EMBL" id="ML769413">
    <property type="protein sequence ID" value="KAE9404875.1"/>
    <property type="molecule type" value="Genomic_DNA"/>
</dbReference>
<dbReference type="OrthoDB" id="2920504at2759"/>
<keyword evidence="3" id="KW-1185">Reference proteome</keyword>
<proteinExistence type="predicted"/>
<dbReference type="AlphaFoldDB" id="A0A6A4I851"/>
<dbReference type="Proteomes" id="UP000799118">
    <property type="component" value="Unassembled WGS sequence"/>
</dbReference>
<accession>A0A6A4I851</accession>
<evidence type="ECO:0000313" key="2">
    <source>
        <dbReference type="EMBL" id="KAE9404875.1"/>
    </source>
</evidence>
<name>A0A6A4I851_9AGAR</name>
<sequence>MFKISALALSATLLAGASANPLRRDTCNPNAQGNPVSILNEATGLEWAAPSMVNIIGEPFAGSLEFPGWKIPQTGEFPISYFIEDVDTPGMTATITGGEVILSTLNNEIFQPNQVFTISCVFCGTDASPGNLLADGCVIGPYNVSDACMDIGPDAGDPLRNSGCSTVGANEVYTIRT</sequence>
<evidence type="ECO:0000313" key="3">
    <source>
        <dbReference type="Proteomes" id="UP000799118"/>
    </source>
</evidence>
<feature type="chain" id="PRO_5025668045" evidence="1">
    <location>
        <begin position="20"/>
        <end position="177"/>
    </location>
</feature>
<reference evidence="2" key="1">
    <citation type="journal article" date="2019" name="Environ. Microbiol.">
        <title>Fungal ecological strategies reflected in gene transcription - a case study of two litter decomposers.</title>
        <authorList>
            <person name="Barbi F."/>
            <person name="Kohler A."/>
            <person name="Barry K."/>
            <person name="Baskaran P."/>
            <person name="Daum C."/>
            <person name="Fauchery L."/>
            <person name="Ihrmark K."/>
            <person name="Kuo A."/>
            <person name="LaButti K."/>
            <person name="Lipzen A."/>
            <person name="Morin E."/>
            <person name="Grigoriev I.V."/>
            <person name="Henrissat B."/>
            <person name="Lindahl B."/>
            <person name="Martin F."/>
        </authorList>
    </citation>
    <scope>NUCLEOTIDE SEQUENCE</scope>
    <source>
        <strain evidence="2">JB14</strain>
    </source>
</reference>
<feature type="signal peptide" evidence="1">
    <location>
        <begin position="1"/>
        <end position="19"/>
    </location>
</feature>